<accession>A0A1H8VL00</accession>
<evidence type="ECO:0000256" key="3">
    <source>
        <dbReference type="ARBA" id="ARBA00022475"/>
    </source>
</evidence>
<organism evidence="11 12">
    <name type="scientific">Aquisalimonas asiatica</name>
    <dbReference type="NCBI Taxonomy" id="406100"/>
    <lineage>
        <taxon>Bacteria</taxon>
        <taxon>Pseudomonadati</taxon>
        <taxon>Pseudomonadota</taxon>
        <taxon>Gammaproteobacteria</taxon>
        <taxon>Chromatiales</taxon>
        <taxon>Ectothiorhodospiraceae</taxon>
        <taxon>Aquisalimonas</taxon>
    </lineage>
</organism>
<evidence type="ECO:0000256" key="8">
    <source>
        <dbReference type="ARBA" id="ARBA00023136"/>
    </source>
</evidence>
<keyword evidence="8" id="KW-0472">Membrane</keyword>
<dbReference type="SUPFAM" id="SSF50156">
    <property type="entry name" value="PDZ domain-like"/>
    <property type="match status" value="1"/>
</dbReference>
<evidence type="ECO:0000256" key="6">
    <source>
        <dbReference type="ARBA" id="ARBA00022927"/>
    </source>
</evidence>
<keyword evidence="3" id="KW-1003">Cell membrane</keyword>
<dbReference type="GO" id="GO:0015031">
    <property type="term" value="P:protein transport"/>
    <property type="evidence" value="ECO:0007669"/>
    <property type="project" value="UniProtKB-KW"/>
</dbReference>
<dbReference type="OrthoDB" id="1491375at2"/>
<dbReference type="Gene3D" id="2.30.30.830">
    <property type="match status" value="1"/>
</dbReference>
<sequence>MNVSSLFSRFQWNPEGLRWLAPPVTALLVVVVAYSAARLTWEVIPAPESSATAPAPRNAGGGNAASAQREPLETIAHWHLFGEADARAEGDERIDAPETSLALELKGVFYSPEANRASALISSRRDGTRQYRAGDSLAGGHIEAIYENRVVLRRDGAFETLSLEAARIPLDRTVDDLDASLADGAPEAGSGAGQGAAGGDNEPDELEVYRQQLADDPRQLSQMVGLEPATEDGEMVGVRVSPGEDERIMELLGLEPDDVVTSIGGTALDSPTRAFEAVQGLEGGEPVELGIRRDGSEQTLQIDFN</sequence>
<dbReference type="GO" id="GO:0005886">
    <property type="term" value="C:plasma membrane"/>
    <property type="evidence" value="ECO:0007669"/>
    <property type="project" value="UniProtKB-SubCell"/>
</dbReference>
<keyword evidence="5" id="KW-0812">Transmembrane</keyword>
<dbReference type="Pfam" id="PF11356">
    <property type="entry name" value="T2SSC"/>
    <property type="match status" value="1"/>
</dbReference>
<dbReference type="InterPro" id="IPR024961">
    <property type="entry name" value="T2SS_GspC_N"/>
</dbReference>
<reference evidence="11 12" key="1">
    <citation type="submission" date="2016-10" db="EMBL/GenBank/DDBJ databases">
        <authorList>
            <person name="de Groot N.N."/>
        </authorList>
    </citation>
    <scope>NUCLEOTIDE SEQUENCE [LARGE SCALE GENOMIC DNA]</scope>
    <source>
        <strain evidence="11 12">CGMCC 1.6291</strain>
    </source>
</reference>
<dbReference type="Gene3D" id="2.30.42.10">
    <property type="match status" value="1"/>
</dbReference>
<keyword evidence="7" id="KW-1133">Transmembrane helix</keyword>
<evidence type="ECO:0000256" key="9">
    <source>
        <dbReference type="SAM" id="MobiDB-lite"/>
    </source>
</evidence>
<dbReference type="InterPro" id="IPR036034">
    <property type="entry name" value="PDZ_sf"/>
</dbReference>
<evidence type="ECO:0000256" key="4">
    <source>
        <dbReference type="ARBA" id="ARBA00022519"/>
    </source>
</evidence>
<gene>
    <name evidence="11" type="ORF">SAMN04488052_11354</name>
</gene>
<dbReference type="AlphaFoldDB" id="A0A1H8VL00"/>
<evidence type="ECO:0000313" key="12">
    <source>
        <dbReference type="Proteomes" id="UP000199657"/>
    </source>
</evidence>
<feature type="domain" description="Type II secretion system protein GspC N-terminal" evidence="10">
    <location>
        <begin position="27"/>
        <end position="163"/>
    </location>
</feature>
<evidence type="ECO:0000256" key="1">
    <source>
        <dbReference type="ARBA" id="ARBA00004533"/>
    </source>
</evidence>
<feature type="region of interest" description="Disordered" evidence="9">
    <location>
        <begin position="180"/>
        <end position="202"/>
    </location>
</feature>
<feature type="region of interest" description="Disordered" evidence="9">
    <location>
        <begin position="49"/>
        <end position="68"/>
    </location>
</feature>
<evidence type="ECO:0000259" key="10">
    <source>
        <dbReference type="Pfam" id="PF11356"/>
    </source>
</evidence>
<keyword evidence="4" id="KW-0997">Cell inner membrane</keyword>
<keyword evidence="6" id="KW-0653">Protein transport</keyword>
<keyword evidence="2" id="KW-0813">Transport</keyword>
<evidence type="ECO:0000256" key="5">
    <source>
        <dbReference type="ARBA" id="ARBA00022692"/>
    </source>
</evidence>
<name>A0A1H8VL00_9GAMM</name>
<proteinExistence type="predicted"/>
<dbReference type="EMBL" id="FOEG01000013">
    <property type="protein sequence ID" value="SEP16101.1"/>
    <property type="molecule type" value="Genomic_DNA"/>
</dbReference>
<keyword evidence="12" id="KW-1185">Reference proteome</keyword>
<dbReference type="STRING" id="406100.SAMN04488052_11354"/>
<comment type="subcellular location">
    <subcellularLocation>
        <location evidence="1">Cell inner membrane</location>
    </subcellularLocation>
</comment>
<evidence type="ECO:0000256" key="7">
    <source>
        <dbReference type="ARBA" id="ARBA00022989"/>
    </source>
</evidence>
<protein>
    <submittedName>
        <fullName evidence="11">General secretion pathway protein C</fullName>
    </submittedName>
</protein>
<evidence type="ECO:0000256" key="2">
    <source>
        <dbReference type="ARBA" id="ARBA00022448"/>
    </source>
</evidence>
<dbReference type="Proteomes" id="UP000199657">
    <property type="component" value="Unassembled WGS sequence"/>
</dbReference>
<feature type="compositionally biased region" description="Low complexity" evidence="9">
    <location>
        <begin position="49"/>
        <end position="58"/>
    </location>
</feature>
<evidence type="ECO:0000313" key="11">
    <source>
        <dbReference type="EMBL" id="SEP16101.1"/>
    </source>
</evidence>